<evidence type="ECO:0000313" key="1">
    <source>
        <dbReference type="EMBL" id="GEX79383.1"/>
    </source>
</evidence>
<protein>
    <submittedName>
        <fullName evidence="1">Uncharacterized protein</fullName>
    </submittedName>
</protein>
<gene>
    <name evidence="1" type="ORF">Tci_351358</name>
</gene>
<name>A0A699HC14_TANCI</name>
<reference evidence="1" key="1">
    <citation type="journal article" date="2019" name="Sci. Rep.">
        <title>Draft genome of Tanacetum cinerariifolium, the natural source of mosquito coil.</title>
        <authorList>
            <person name="Yamashiro T."/>
            <person name="Shiraishi A."/>
            <person name="Satake H."/>
            <person name="Nakayama K."/>
        </authorList>
    </citation>
    <scope>NUCLEOTIDE SEQUENCE</scope>
</reference>
<comment type="caution">
    <text evidence="1">The sequence shown here is derived from an EMBL/GenBank/DDBJ whole genome shotgun (WGS) entry which is preliminary data.</text>
</comment>
<accession>A0A699HC14</accession>
<dbReference type="AlphaFoldDB" id="A0A699HC14"/>
<proteinExistence type="predicted"/>
<sequence>MVVRTQPTLSLGHSSKLTEAMKLSPFLFCKRVARRRALERAGDIVPSTYEVGQSSKSTPDQQLETSIQTYASLDHTITSWDTSITRVVPRVPTVSPIIPSSVATQAPAAALDEDALLEIEAQLELYGSREEIHSQHFRLKSLERVKDETMITIGTLWQPILALEHATNQCEMQELKDRIAALEQMMDS</sequence>
<organism evidence="1">
    <name type="scientific">Tanacetum cinerariifolium</name>
    <name type="common">Dalmatian daisy</name>
    <name type="synonym">Chrysanthemum cinerariifolium</name>
    <dbReference type="NCBI Taxonomy" id="118510"/>
    <lineage>
        <taxon>Eukaryota</taxon>
        <taxon>Viridiplantae</taxon>
        <taxon>Streptophyta</taxon>
        <taxon>Embryophyta</taxon>
        <taxon>Tracheophyta</taxon>
        <taxon>Spermatophyta</taxon>
        <taxon>Magnoliopsida</taxon>
        <taxon>eudicotyledons</taxon>
        <taxon>Gunneridae</taxon>
        <taxon>Pentapetalae</taxon>
        <taxon>asterids</taxon>
        <taxon>campanulids</taxon>
        <taxon>Asterales</taxon>
        <taxon>Asteraceae</taxon>
        <taxon>Asteroideae</taxon>
        <taxon>Anthemideae</taxon>
        <taxon>Anthemidinae</taxon>
        <taxon>Tanacetum</taxon>
    </lineage>
</organism>
<dbReference type="EMBL" id="BKCJ010130484">
    <property type="protein sequence ID" value="GEX79383.1"/>
    <property type="molecule type" value="Genomic_DNA"/>
</dbReference>